<keyword evidence="2" id="KW-1185">Reference proteome</keyword>
<protein>
    <submittedName>
        <fullName evidence="1">Uncharacterized protein</fullName>
    </submittedName>
</protein>
<dbReference type="EMBL" id="JYDT01001406">
    <property type="protein sequence ID" value="KRY64749.1"/>
    <property type="molecule type" value="Genomic_DNA"/>
</dbReference>
<organism evidence="1 2">
    <name type="scientific">Trichinella pseudospiralis</name>
    <name type="common">Parasitic roundworm</name>
    <dbReference type="NCBI Taxonomy" id="6337"/>
    <lineage>
        <taxon>Eukaryota</taxon>
        <taxon>Metazoa</taxon>
        <taxon>Ecdysozoa</taxon>
        <taxon>Nematoda</taxon>
        <taxon>Enoplea</taxon>
        <taxon>Dorylaimia</taxon>
        <taxon>Trichinellida</taxon>
        <taxon>Trichinellidae</taxon>
        <taxon>Trichinella</taxon>
    </lineage>
</organism>
<comment type="caution">
    <text evidence="1">The sequence shown here is derived from an EMBL/GenBank/DDBJ whole genome shotgun (WGS) entry which is preliminary data.</text>
</comment>
<evidence type="ECO:0000313" key="1">
    <source>
        <dbReference type="EMBL" id="KRY64749.1"/>
    </source>
</evidence>
<dbReference type="AlphaFoldDB" id="A0A0V1DT76"/>
<proteinExistence type="predicted"/>
<name>A0A0V1DT76_TRIPS</name>
<dbReference type="Proteomes" id="UP000054995">
    <property type="component" value="Unassembled WGS sequence"/>
</dbReference>
<sequence>MVVPGIWQETLKTSKNGTWYMAKQIQNVENVRNTL</sequence>
<accession>A0A0V1DT76</accession>
<reference evidence="1 2" key="1">
    <citation type="submission" date="2015-01" db="EMBL/GenBank/DDBJ databases">
        <title>Evolution of Trichinella species and genotypes.</title>
        <authorList>
            <person name="Korhonen P.K."/>
            <person name="Edoardo P."/>
            <person name="Giuseppe L.R."/>
            <person name="Gasser R.B."/>
        </authorList>
    </citation>
    <scope>NUCLEOTIDE SEQUENCE [LARGE SCALE GENOMIC DNA]</scope>
    <source>
        <strain evidence="1">ISS470</strain>
    </source>
</reference>
<evidence type="ECO:0000313" key="2">
    <source>
        <dbReference type="Proteomes" id="UP000054995"/>
    </source>
</evidence>
<gene>
    <name evidence="1" type="ORF">T4D_2920</name>
</gene>